<dbReference type="Proteomes" id="UP001374584">
    <property type="component" value="Unassembled WGS sequence"/>
</dbReference>
<accession>A0AAN9M837</accession>
<dbReference type="AlphaFoldDB" id="A0AAN9M837"/>
<protein>
    <recommendedName>
        <fullName evidence="4">Diacylglycerol O-acyltransferase 3, cytosolic</fullName>
    </recommendedName>
</protein>
<evidence type="ECO:0000313" key="2">
    <source>
        <dbReference type="EMBL" id="KAK7347964.1"/>
    </source>
</evidence>
<gene>
    <name evidence="2" type="ORF">VNO80_22509</name>
</gene>
<organism evidence="2 3">
    <name type="scientific">Phaseolus coccineus</name>
    <name type="common">Scarlet runner bean</name>
    <name type="synonym">Phaseolus multiflorus</name>
    <dbReference type="NCBI Taxonomy" id="3886"/>
    <lineage>
        <taxon>Eukaryota</taxon>
        <taxon>Viridiplantae</taxon>
        <taxon>Streptophyta</taxon>
        <taxon>Embryophyta</taxon>
        <taxon>Tracheophyta</taxon>
        <taxon>Spermatophyta</taxon>
        <taxon>Magnoliopsida</taxon>
        <taxon>eudicotyledons</taxon>
        <taxon>Gunneridae</taxon>
        <taxon>Pentapetalae</taxon>
        <taxon>rosids</taxon>
        <taxon>fabids</taxon>
        <taxon>Fabales</taxon>
        <taxon>Fabaceae</taxon>
        <taxon>Papilionoideae</taxon>
        <taxon>50 kb inversion clade</taxon>
        <taxon>NPAAA clade</taxon>
        <taxon>indigoferoid/millettioid clade</taxon>
        <taxon>Phaseoleae</taxon>
        <taxon>Phaseolus</taxon>
    </lineage>
</organism>
<dbReference type="EMBL" id="JAYMYR010000008">
    <property type="protein sequence ID" value="KAK7347964.1"/>
    <property type="molecule type" value="Genomic_DNA"/>
</dbReference>
<comment type="caution">
    <text evidence="2">The sequence shown here is derived from an EMBL/GenBank/DDBJ whole genome shotgun (WGS) entry which is preliminary data.</text>
</comment>
<dbReference type="Gene3D" id="3.40.30.10">
    <property type="entry name" value="Glutaredoxin"/>
    <property type="match status" value="1"/>
</dbReference>
<dbReference type="SUPFAM" id="SSF52833">
    <property type="entry name" value="Thioredoxin-like"/>
    <property type="match status" value="1"/>
</dbReference>
<dbReference type="CDD" id="cd02980">
    <property type="entry name" value="TRX_Fd_family"/>
    <property type="match status" value="1"/>
</dbReference>
<proteinExistence type="predicted"/>
<evidence type="ECO:0000313" key="3">
    <source>
        <dbReference type="Proteomes" id="UP001374584"/>
    </source>
</evidence>
<feature type="region of interest" description="Disordered" evidence="1">
    <location>
        <begin position="204"/>
        <end position="240"/>
    </location>
</feature>
<name>A0AAN9M837_PHACN</name>
<evidence type="ECO:0000256" key="1">
    <source>
        <dbReference type="SAM" id="MobiDB-lite"/>
    </source>
</evidence>
<sequence length="425" mass="46395">MFTAGCWAVHPTAKIKPIRARNERKTWEAQTVTRPPDHKQVLRHVRNSQSERATLAEKIQKKKQNCCLKKKEHIATKEKVERRKSTLHRSSPSSRMEISGTVLRHVSYVSGTGIHTRSRGVPPRLAVRMGTGSGFCDEGHLQYYQNTKKVLSPKKKLKLMKDFSKLGFASDPQKLSMFYDLQQNLTSDAGDVLLRELEAARAKEKEMKKKRKHEKKAKLKASKMKSESSSSSSESSDSDCGCDQVVDMNSFRAGVGVSVVAPAAPVDKSPLPKTTPIVEEENSHRDAMELCSKNDVSVSSVRDGGIKREGSVFTTSSPKRIEVCMGNKCKRSGAAALLQEFERVVGVEGGAVVGCKCMGKCKTAPNVRVQNSVDHSLAEGLNDSVKIPANPLCIGVGLEDVDAIVARFLGENCTDIGIAGATTAT</sequence>
<reference evidence="2 3" key="1">
    <citation type="submission" date="2024-01" db="EMBL/GenBank/DDBJ databases">
        <title>The genomes of 5 underutilized Papilionoideae crops provide insights into root nodulation and disease resistanc.</title>
        <authorList>
            <person name="Jiang F."/>
        </authorList>
    </citation>
    <scope>NUCLEOTIDE SEQUENCE [LARGE SCALE GENOMIC DNA]</scope>
    <source>
        <strain evidence="2">JINMINGXINNONG_FW02</strain>
        <tissue evidence="2">Leaves</tissue>
    </source>
</reference>
<dbReference type="InterPro" id="IPR036249">
    <property type="entry name" value="Thioredoxin-like_sf"/>
</dbReference>
<evidence type="ECO:0008006" key="4">
    <source>
        <dbReference type="Google" id="ProtNLM"/>
    </source>
</evidence>
<feature type="compositionally biased region" description="Basic residues" evidence="1">
    <location>
        <begin position="208"/>
        <end position="223"/>
    </location>
</feature>
<keyword evidence="3" id="KW-1185">Reference proteome</keyword>